<feature type="region of interest" description="Disordered" evidence="1">
    <location>
        <begin position="68"/>
        <end position="106"/>
    </location>
</feature>
<gene>
    <name evidence="2" type="ORF">BL253_35330</name>
</gene>
<feature type="region of interest" description="Disordered" evidence="1">
    <location>
        <begin position="392"/>
        <end position="433"/>
    </location>
</feature>
<evidence type="ECO:0000256" key="1">
    <source>
        <dbReference type="SAM" id="MobiDB-lite"/>
    </source>
</evidence>
<comment type="caution">
    <text evidence="2">The sequence shown here is derived from an EMBL/GenBank/DDBJ whole genome shotgun (WGS) entry which is preliminary data.</text>
</comment>
<feature type="region of interest" description="Disordered" evidence="1">
    <location>
        <begin position="502"/>
        <end position="553"/>
    </location>
</feature>
<keyword evidence="3" id="KW-1185">Reference proteome</keyword>
<dbReference type="OrthoDB" id="3212953at2"/>
<evidence type="ECO:0000313" key="2">
    <source>
        <dbReference type="EMBL" id="ONH22560.1"/>
    </source>
</evidence>
<proteinExistence type="predicted"/>
<dbReference type="RefSeq" id="WP_076822328.1">
    <property type="nucleotide sequence ID" value="NZ_MOMC01000104.1"/>
</dbReference>
<accession>A0A1V2I057</accession>
<name>A0A1V2I057_9ACTN</name>
<evidence type="ECO:0000313" key="3">
    <source>
        <dbReference type="Proteomes" id="UP000188929"/>
    </source>
</evidence>
<dbReference type="Proteomes" id="UP000188929">
    <property type="component" value="Unassembled WGS sequence"/>
</dbReference>
<organism evidence="2 3">
    <name type="scientific">Pseudofrankia asymbiotica</name>
    <dbReference type="NCBI Taxonomy" id="1834516"/>
    <lineage>
        <taxon>Bacteria</taxon>
        <taxon>Bacillati</taxon>
        <taxon>Actinomycetota</taxon>
        <taxon>Actinomycetes</taxon>
        <taxon>Frankiales</taxon>
        <taxon>Frankiaceae</taxon>
        <taxon>Pseudofrankia</taxon>
    </lineage>
</organism>
<dbReference type="STRING" id="1834516.BL253_35330"/>
<dbReference type="EMBL" id="MOMC01000104">
    <property type="protein sequence ID" value="ONH22560.1"/>
    <property type="molecule type" value="Genomic_DNA"/>
</dbReference>
<dbReference type="AlphaFoldDB" id="A0A1V2I057"/>
<reference evidence="3" key="1">
    <citation type="submission" date="2016-10" db="EMBL/GenBank/DDBJ databases">
        <title>Frankia sp. NRRL B-16386 Genome sequencing.</title>
        <authorList>
            <person name="Ghodhbane-Gtari F."/>
            <person name="Swanson E."/>
            <person name="Gueddou A."/>
            <person name="Hezbri K."/>
            <person name="Ktari K."/>
            <person name="Nouioui I."/>
            <person name="Morris K."/>
            <person name="Simpson S."/>
            <person name="Abebe-Akele F."/>
            <person name="Thomas K."/>
            <person name="Gtari M."/>
            <person name="Tisa L.S."/>
        </authorList>
    </citation>
    <scope>NUCLEOTIDE SEQUENCE [LARGE SCALE GENOMIC DNA]</scope>
    <source>
        <strain evidence="3">NRRL B-16386</strain>
    </source>
</reference>
<protein>
    <submittedName>
        <fullName evidence="2">Uncharacterized protein</fullName>
    </submittedName>
</protein>
<sequence length="569" mass="61724">MKAGTWRLRLRHSDGTGQALFIAELILNPPAGARHQPAWSASSTALAELEETLGWVIPPPIRQTLRNARSEGPSQADPPGNQVSDTVARAHQPTRTSTVRADGQPPVSYGRLLHRDQPACRFDNDGLRIDLHPATQAGVDTLSYRISQTTPGQPPLVLFSGTRGGVPPWQDIDADAALSAVLLSTLRRIHTGELTERQYNFLVHHQDLIIALTAGPPDQPYPPGTHVLLHPADPTRRAGGTVLAATEDATGQSYLIRPDAASLPGHPWRDQPTWTLRAGPWHVHATHTRTTHTADRPDILTTGAIAATIDDPRFTECTILRAFDDHGRRYEVQPHAPHPRITLPADDLIPVRGTAWPTVTALLTARATAGLPPQPGELLVTLRETAIVTATPTGPGITTLPSPNPPSPALDPANIQPVPAPAHPAQPAGQTATLRQADHGTLRIDDPVHGQLLVDESLFTQALRHRPDQLTAMITRRPWLPPPHPTQPVFVTAALAALHAADELRLTHPRPTPPPRRRTSHRYLQPPRPRRVHPTRQSHPTTRSCDTGEPAVEPRAAAVVYAVDDASRS</sequence>